<gene>
    <name evidence="1" type="ORF">B0H63DRAFT_469776</name>
</gene>
<protein>
    <submittedName>
        <fullName evidence="1">Uncharacterized protein</fullName>
    </submittedName>
</protein>
<dbReference type="EMBL" id="JAULSW010000003">
    <property type="protein sequence ID" value="KAK3387317.1"/>
    <property type="molecule type" value="Genomic_DNA"/>
</dbReference>
<evidence type="ECO:0000313" key="1">
    <source>
        <dbReference type="EMBL" id="KAK3387317.1"/>
    </source>
</evidence>
<organism evidence="1 2">
    <name type="scientific">Podospora didyma</name>
    <dbReference type="NCBI Taxonomy" id="330526"/>
    <lineage>
        <taxon>Eukaryota</taxon>
        <taxon>Fungi</taxon>
        <taxon>Dikarya</taxon>
        <taxon>Ascomycota</taxon>
        <taxon>Pezizomycotina</taxon>
        <taxon>Sordariomycetes</taxon>
        <taxon>Sordariomycetidae</taxon>
        <taxon>Sordariales</taxon>
        <taxon>Podosporaceae</taxon>
        <taxon>Podospora</taxon>
    </lineage>
</organism>
<dbReference type="Proteomes" id="UP001285441">
    <property type="component" value="Unassembled WGS sequence"/>
</dbReference>
<reference evidence="1" key="2">
    <citation type="submission" date="2023-06" db="EMBL/GenBank/DDBJ databases">
        <authorList>
            <consortium name="Lawrence Berkeley National Laboratory"/>
            <person name="Haridas S."/>
            <person name="Hensen N."/>
            <person name="Bonometti L."/>
            <person name="Westerberg I."/>
            <person name="Brannstrom I.O."/>
            <person name="Guillou S."/>
            <person name="Cros-Aarteil S."/>
            <person name="Calhoun S."/>
            <person name="Kuo A."/>
            <person name="Mondo S."/>
            <person name="Pangilinan J."/>
            <person name="Riley R."/>
            <person name="LaButti K."/>
            <person name="Andreopoulos B."/>
            <person name="Lipzen A."/>
            <person name="Chen C."/>
            <person name="Yanf M."/>
            <person name="Daum C."/>
            <person name="Ng V."/>
            <person name="Clum A."/>
            <person name="Steindorff A."/>
            <person name="Ohm R."/>
            <person name="Martin F."/>
            <person name="Silar P."/>
            <person name="Natvig D."/>
            <person name="Lalanne C."/>
            <person name="Gautier V."/>
            <person name="Ament-velasquez S.L."/>
            <person name="Kruys A."/>
            <person name="Hutchinson M.I."/>
            <person name="Powell A.J."/>
            <person name="Barry K."/>
            <person name="Miller A.N."/>
            <person name="Grigoriev I.V."/>
            <person name="Debuchy R."/>
            <person name="Gladieux P."/>
            <person name="Thoren M.H."/>
            <person name="Johannesson H."/>
        </authorList>
    </citation>
    <scope>NUCLEOTIDE SEQUENCE</scope>
    <source>
        <strain evidence="1">CBS 232.78</strain>
    </source>
</reference>
<comment type="caution">
    <text evidence="1">The sequence shown here is derived from an EMBL/GenBank/DDBJ whole genome shotgun (WGS) entry which is preliminary data.</text>
</comment>
<accession>A0AAE0NTB7</accession>
<sequence length="238" mass="24249">MASDCPSVEAYSSACSCIYAASDATSTETNTRFLPDATVSVFETYTTAVPTVSTGTVTSIVTITVPVAATTTVTSTLSTLTQTTTTVTSSIAAATSTSYLAIQNGPRKDRFMMRTGNVLRVDLAANQVGPGTGAQAVVAPAVGQDGELSIPGTNPPVKLFASADDDEKSALYLETEAEAAANGDKPALCSNTGGVLHCRVPSLELNQVFDCGSSGLLFSTGNPIPGSCVAVTFKVVTV</sequence>
<evidence type="ECO:0000313" key="2">
    <source>
        <dbReference type="Proteomes" id="UP001285441"/>
    </source>
</evidence>
<name>A0AAE0NTB7_9PEZI</name>
<proteinExistence type="predicted"/>
<reference evidence="1" key="1">
    <citation type="journal article" date="2023" name="Mol. Phylogenet. Evol.">
        <title>Genome-scale phylogeny and comparative genomics of the fungal order Sordariales.</title>
        <authorList>
            <person name="Hensen N."/>
            <person name="Bonometti L."/>
            <person name="Westerberg I."/>
            <person name="Brannstrom I.O."/>
            <person name="Guillou S."/>
            <person name="Cros-Aarteil S."/>
            <person name="Calhoun S."/>
            <person name="Haridas S."/>
            <person name="Kuo A."/>
            <person name="Mondo S."/>
            <person name="Pangilinan J."/>
            <person name="Riley R."/>
            <person name="LaButti K."/>
            <person name="Andreopoulos B."/>
            <person name="Lipzen A."/>
            <person name="Chen C."/>
            <person name="Yan M."/>
            <person name="Daum C."/>
            <person name="Ng V."/>
            <person name="Clum A."/>
            <person name="Steindorff A."/>
            <person name="Ohm R.A."/>
            <person name="Martin F."/>
            <person name="Silar P."/>
            <person name="Natvig D.O."/>
            <person name="Lalanne C."/>
            <person name="Gautier V."/>
            <person name="Ament-Velasquez S.L."/>
            <person name="Kruys A."/>
            <person name="Hutchinson M.I."/>
            <person name="Powell A.J."/>
            <person name="Barry K."/>
            <person name="Miller A.N."/>
            <person name="Grigoriev I.V."/>
            <person name="Debuchy R."/>
            <person name="Gladieux P."/>
            <person name="Hiltunen Thoren M."/>
            <person name="Johannesson H."/>
        </authorList>
    </citation>
    <scope>NUCLEOTIDE SEQUENCE</scope>
    <source>
        <strain evidence="1">CBS 232.78</strain>
    </source>
</reference>
<keyword evidence="2" id="KW-1185">Reference proteome</keyword>
<dbReference type="AlphaFoldDB" id="A0AAE0NTB7"/>